<feature type="transmembrane region" description="Helical" evidence="6">
    <location>
        <begin position="124"/>
        <end position="141"/>
    </location>
</feature>
<feature type="transmembrane region" description="Helical" evidence="6">
    <location>
        <begin position="27"/>
        <end position="47"/>
    </location>
</feature>
<organism evidence="7 8">
    <name type="scientific">Eiseniibacteriota bacterium</name>
    <dbReference type="NCBI Taxonomy" id="2212470"/>
    <lineage>
        <taxon>Bacteria</taxon>
        <taxon>Candidatus Eiseniibacteriota</taxon>
    </lineage>
</organism>
<dbReference type="EMBL" id="VBPB01000202">
    <property type="protein sequence ID" value="TMQ70802.1"/>
    <property type="molecule type" value="Genomic_DNA"/>
</dbReference>
<comment type="subcellular location">
    <subcellularLocation>
        <location evidence="1">Membrane</location>
        <topology evidence="1">Multi-pass membrane protein</topology>
    </subcellularLocation>
</comment>
<keyword evidence="2" id="KW-0813">Transport</keyword>
<evidence type="ECO:0000313" key="7">
    <source>
        <dbReference type="EMBL" id="TMQ70802.1"/>
    </source>
</evidence>
<evidence type="ECO:0000256" key="2">
    <source>
        <dbReference type="ARBA" id="ARBA00022448"/>
    </source>
</evidence>
<dbReference type="InterPro" id="IPR004813">
    <property type="entry name" value="OPT"/>
</dbReference>
<keyword evidence="3 6" id="KW-0812">Transmembrane</keyword>
<feature type="transmembrane region" description="Helical" evidence="6">
    <location>
        <begin position="75"/>
        <end position="99"/>
    </location>
</feature>
<name>A0A538U4H4_UNCEI</name>
<reference evidence="7 8" key="1">
    <citation type="journal article" date="2019" name="Nat. Microbiol.">
        <title>Mediterranean grassland soil C-N compound turnover is dependent on rainfall and depth, and is mediated by genomically divergent microorganisms.</title>
        <authorList>
            <person name="Diamond S."/>
            <person name="Andeer P.F."/>
            <person name="Li Z."/>
            <person name="Crits-Christoph A."/>
            <person name="Burstein D."/>
            <person name="Anantharaman K."/>
            <person name="Lane K.R."/>
            <person name="Thomas B.C."/>
            <person name="Pan C."/>
            <person name="Northen T.R."/>
            <person name="Banfield J.F."/>
        </authorList>
    </citation>
    <scope>NUCLEOTIDE SEQUENCE [LARGE SCALE GENOMIC DNA]</scope>
    <source>
        <strain evidence="7">WS_11</strain>
    </source>
</reference>
<keyword evidence="5 6" id="KW-0472">Membrane</keyword>
<evidence type="ECO:0000313" key="8">
    <source>
        <dbReference type="Proteomes" id="UP000319771"/>
    </source>
</evidence>
<evidence type="ECO:0000256" key="1">
    <source>
        <dbReference type="ARBA" id="ARBA00004141"/>
    </source>
</evidence>
<dbReference type="AlphaFoldDB" id="A0A538U4H4"/>
<evidence type="ECO:0000256" key="4">
    <source>
        <dbReference type="ARBA" id="ARBA00022989"/>
    </source>
</evidence>
<dbReference type="Pfam" id="PF03169">
    <property type="entry name" value="OPT"/>
    <property type="match status" value="1"/>
</dbReference>
<accession>A0A538U4H4</accession>
<proteinExistence type="predicted"/>
<dbReference type="GO" id="GO:0016020">
    <property type="term" value="C:membrane"/>
    <property type="evidence" value="ECO:0007669"/>
    <property type="project" value="UniProtKB-SubCell"/>
</dbReference>
<dbReference type="GO" id="GO:0035673">
    <property type="term" value="F:oligopeptide transmembrane transporter activity"/>
    <property type="evidence" value="ECO:0007669"/>
    <property type="project" value="InterPro"/>
</dbReference>
<protein>
    <submittedName>
        <fullName evidence="7">Peptide transporter</fullName>
    </submittedName>
</protein>
<dbReference type="Proteomes" id="UP000319771">
    <property type="component" value="Unassembled WGS sequence"/>
</dbReference>
<comment type="caution">
    <text evidence="7">The sequence shown here is derived from an EMBL/GenBank/DDBJ whole genome shotgun (WGS) entry which is preliminary data.</text>
</comment>
<evidence type="ECO:0000256" key="6">
    <source>
        <dbReference type="SAM" id="Phobius"/>
    </source>
</evidence>
<evidence type="ECO:0000256" key="5">
    <source>
        <dbReference type="ARBA" id="ARBA00023136"/>
    </source>
</evidence>
<sequence length="151" mass="15767">GLVLFGVMIAIVLEMSGISSLPFAVGVYLPLSSSSPIFIGGAIRWLVDRARRKDLAHHKLSEDQLAAEADRSSGVLLASGYIAGGAIAGIIIAFIAGLFDNVDAALTKWAEASNPFFAGPSSDLLSLIPFVLLTGFLLLVGREKLLGPKSS</sequence>
<evidence type="ECO:0000256" key="3">
    <source>
        <dbReference type="ARBA" id="ARBA00022692"/>
    </source>
</evidence>
<feature type="non-terminal residue" evidence="7">
    <location>
        <position position="1"/>
    </location>
</feature>
<keyword evidence="4 6" id="KW-1133">Transmembrane helix</keyword>
<gene>
    <name evidence="7" type="ORF">E6K81_11780</name>
</gene>